<gene>
    <name evidence="2" type="ORF">ABXR19_12945</name>
</gene>
<keyword evidence="1" id="KW-0472">Membrane</keyword>
<feature type="transmembrane region" description="Helical" evidence="1">
    <location>
        <begin position="7"/>
        <end position="29"/>
    </location>
</feature>
<dbReference type="EMBL" id="JBEWZI010000013">
    <property type="protein sequence ID" value="MET7015103.1"/>
    <property type="molecule type" value="Genomic_DNA"/>
</dbReference>
<accession>A0ABV2TPQ9</accession>
<sequence>MRKGISGLPLYEVALLIVLAGCILGMLGWRTVYLLEQAERTAVNTVITNLRSMLRLEKARRIIAGESLSSLANTNPVALLQSPPVGYCENISSEGSRKPPECPWFYMDEEHVLYYAPQRHAHLQVEAGPHVVLLGWQLVANPVAGKDVELLSIKPYQWF</sequence>
<proteinExistence type="predicted"/>
<dbReference type="RefSeq" id="WP_354601564.1">
    <property type="nucleotide sequence ID" value="NZ_JBEWZI010000013.1"/>
</dbReference>
<keyword evidence="3" id="KW-1185">Reference proteome</keyword>
<name>A0ABV2TPQ9_9RHOO</name>
<organism evidence="2 3">
    <name type="scientific">Uliginosibacterium flavum</name>
    <dbReference type="NCBI Taxonomy" id="1396831"/>
    <lineage>
        <taxon>Bacteria</taxon>
        <taxon>Pseudomonadati</taxon>
        <taxon>Pseudomonadota</taxon>
        <taxon>Betaproteobacteria</taxon>
        <taxon>Rhodocyclales</taxon>
        <taxon>Zoogloeaceae</taxon>
        <taxon>Uliginosibacterium</taxon>
    </lineage>
</organism>
<comment type="caution">
    <text evidence="2">The sequence shown here is derived from an EMBL/GenBank/DDBJ whole genome shotgun (WGS) entry which is preliminary data.</text>
</comment>
<reference evidence="2 3" key="1">
    <citation type="submission" date="2024-07" db="EMBL/GenBank/DDBJ databases">
        <title>Uliginosibacterium flavum JJ3220;KACC:17644.</title>
        <authorList>
            <person name="Kim M.K."/>
        </authorList>
    </citation>
    <scope>NUCLEOTIDE SEQUENCE [LARGE SCALE GENOMIC DNA]</scope>
    <source>
        <strain evidence="2 3">KACC:17644</strain>
    </source>
</reference>
<evidence type="ECO:0000313" key="3">
    <source>
        <dbReference type="Proteomes" id="UP001549691"/>
    </source>
</evidence>
<evidence type="ECO:0000313" key="2">
    <source>
        <dbReference type="EMBL" id="MET7015103.1"/>
    </source>
</evidence>
<keyword evidence="1" id="KW-0812">Transmembrane</keyword>
<protein>
    <recommendedName>
        <fullName evidence="4">Type II secretion system protein</fullName>
    </recommendedName>
</protein>
<keyword evidence="1" id="KW-1133">Transmembrane helix</keyword>
<dbReference type="Proteomes" id="UP001549691">
    <property type="component" value="Unassembled WGS sequence"/>
</dbReference>
<evidence type="ECO:0000256" key="1">
    <source>
        <dbReference type="SAM" id="Phobius"/>
    </source>
</evidence>
<evidence type="ECO:0008006" key="4">
    <source>
        <dbReference type="Google" id="ProtNLM"/>
    </source>
</evidence>